<evidence type="ECO:0000313" key="1">
    <source>
        <dbReference type="EMBL" id="OGY18285.1"/>
    </source>
</evidence>
<gene>
    <name evidence="1" type="ORF">A2786_02065</name>
</gene>
<reference evidence="1 2" key="1">
    <citation type="journal article" date="2016" name="Nat. Commun.">
        <title>Thousands of microbial genomes shed light on interconnected biogeochemical processes in an aquifer system.</title>
        <authorList>
            <person name="Anantharaman K."/>
            <person name="Brown C.T."/>
            <person name="Hug L.A."/>
            <person name="Sharon I."/>
            <person name="Castelle C.J."/>
            <person name="Probst A.J."/>
            <person name="Thomas B.C."/>
            <person name="Singh A."/>
            <person name="Wilkins M.J."/>
            <person name="Karaoz U."/>
            <person name="Brodie E.L."/>
            <person name="Williams K.H."/>
            <person name="Hubbard S.S."/>
            <person name="Banfield J.F."/>
        </authorList>
    </citation>
    <scope>NUCLEOTIDE SEQUENCE [LARGE SCALE GENOMIC DNA]</scope>
</reference>
<organism evidence="1 2">
    <name type="scientific">Candidatus Chisholmbacteria bacterium RIFCSPHIGHO2_01_FULL_52_32</name>
    <dbReference type="NCBI Taxonomy" id="1797591"/>
    <lineage>
        <taxon>Bacteria</taxon>
        <taxon>Candidatus Chisholmiibacteriota</taxon>
    </lineage>
</organism>
<evidence type="ECO:0000313" key="2">
    <source>
        <dbReference type="Proteomes" id="UP000179233"/>
    </source>
</evidence>
<dbReference type="AlphaFoldDB" id="A0A1G1VS95"/>
<name>A0A1G1VS95_9BACT</name>
<protein>
    <submittedName>
        <fullName evidence="1">Uncharacterized protein</fullName>
    </submittedName>
</protein>
<accession>A0A1G1VS95</accession>
<dbReference type="Proteomes" id="UP000179233">
    <property type="component" value="Unassembled WGS sequence"/>
</dbReference>
<proteinExistence type="predicted"/>
<dbReference type="EMBL" id="MHCJ01000003">
    <property type="protein sequence ID" value="OGY18285.1"/>
    <property type="molecule type" value="Genomic_DNA"/>
</dbReference>
<sequence>MVEPERPRIPEEIVSSLYPKTILDEVGRGLKEHFPYSEIQRERGILVVRGEQSVELRLREDKDKPLEQDTRGIPVHSLIFDNTHRQLFFFANSPREIPAPLSRWLLDVTGLFLGIDPQEPRIWVGFFRQLDQARNSGGGIIYPENRRGETLALIKTTLRNLATTGKPD</sequence>
<comment type="caution">
    <text evidence="1">The sequence shown here is derived from an EMBL/GenBank/DDBJ whole genome shotgun (WGS) entry which is preliminary data.</text>
</comment>